<sequence>MLKLLIVVILMSYFISSIGFWVYLFTKKDAGKKFGFSFYGIGFLLQLIYIGIKDYQAKSFAMATERELPFFLAFSIAIVFFGLSWKYKKQLRDFGSLFAPINVFLVALTLPYYGEITTEYKNIWFYAHVILSMMAYAFIIAGAVVAFVYILTQRDLKRKKLDSFFVSKFSSSLMLLQDIEYKSNVIAFIMLSLALIASSVWSSVYLGKHWIWDPKQIALSLLWVYYGFIIHMMVIKHEKGKKASYLTVLGGFFAFVIYWFIKHPNY</sequence>
<dbReference type="Pfam" id="PF01578">
    <property type="entry name" value="Cytochrom_C_asm"/>
    <property type="match status" value="1"/>
</dbReference>
<organism evidence="8 9">
    <name type="scientific">Persephonella hydrogeniphila</name>
    <dbReference type="NCBI Taxonomy" id="198703"/>
    <lineage>
        <taxon>Bacteria</taxon>
        <taxon>Pseudomonadati</taxon>
        <taxon>Aquificota</taxon>
        <taxon>Aquificia</taxon>
        <taxon>Aquificales</taxon>
        <taxon>Hydrogenothermaceae</taxon>
        <taxon>Persephonella</taxon>
    </lineage>
</organism>
<evidence type="ECO:0000313" key="8">
    <source>
        <dbReference type="EMBL" id="SNZ06762.1"/>
    </source>
</evidence>
<dbReference type="InterPro" id="IPR002541">
    <property type="entry name" value="Cyt_c_assembly"/>
</dbReference>
<feature type="transmembrane region" description="Helical" evidence="6">
    <location>
        <begin position="36"/>
        <end position="52"/>
    </location>
</feature>
<dbReference type="Proteomes" id="UP000219036">
    <property type="component" value="Unassembled WGS sequence"/>
</dbReference>
<feature type="transmembrane region" description="Helical" evidence="6">
    <location>
        <begin position="217"/>
        <end position="236"/>
    </location>
</feature>
<keyword evidence="3" id="KW-0201">Cytochrome c-type biogenesis</keyword>
<dbReference type="GO" id="GO:0017004">
    <property type="term" value="P:cytochrome complex assembly"/>
    <property type="evidence" value="ECO:0007669"/>
    <property type="project" value="UniProtKB-KW"/>
</dbReference>
<evidence type="ECO:0000256" key="2">
    <source>
        <dbReference type="ARBA" id="ARBA00022692"/>
    </source>
</evidence>
<dbReference type="RefSeq" id="WP_096999965.1">
    <property type="nucleotide sequence ID" value="NZ_OBEI01000002.1"/>
</dbReference>
<dbReference type="PANTHER" id="PTHR30071">
    <property type="entry name" value="HEME EXPORTER PROTEIN C"/>
    <property type="match status" value="1"/>
</dbReference>
<evidence type="ECO:0000256" key="5">
    <source>
        <dbReference type="ARBA" id="ARBA00023136"/>
    </source>
</evidence>
<evidence type="ECO:0000259" key="7">
    <source>
        <dbReference type="Pfam" id="PF01578"/>
    </source>
</evidence>
<proteinExistence type="predicted"/>
<keyword evidence="9" id="KW-1185">Reference proteome</keyword>
<evidence type="ECO:0000256" key="3">
    <source>
        <dbReference type="ARBA" id="ARBA00022748"/>
    </source>
</evidence>
<dbReference type="EMBL" id="OBEI01000002">
    <property type="protein sequence ID" value="SNZ06762.1"/>
    <property type="molecule type" value="Genomic_DNA"/>
</dbReference>
<dbReference type="PANTHER" id="PTHR30071:SF1">
    <property type="entry name" value="CYTOCHROME B_B6 PROTEIN-RELATED"/>
    <property type="match status" value="1"/>
</dbReference>
<evidence type="ECO:0000313" key="9">
    <source>
        <dbReference type="Proteomes" id="UP000219036"/>
    </source>
</evidence>
<feature type="domain" description="Cytochrome c assembly protein" evidence="7">
    <location>
        <begin position="68"/>
        <end position="262"/>
    </location>
</feature>
<accession>A0A285NBB9</accession>
<name>A0A285NBB9_9AQUI</name>
<evidence type="ECO:0000256" key="6">
    <source>
        <dbReference type="SAM" id="Phobius"/>
    </source>
</evidence>
<dbReference type="GO" id="GO:0020037">
    <property type="term" value="F:heme binding"/>
    <property type="evidence" value="ECO:0007669"/>
    <property type="project" value="InterPro"/>
</dbReference>
<reference evidence="9" key="1">
    <citation type="submission" date="2017-09" db="EMBL/GenBank/DDBJ databases">
        <authorList>
            <person name="Varghese N."/>
            <person name="Submissions S."/>
        </authorList>
    </citation>
    <scope>NUCLEOTIDE SEQUENCE [LARGE SCALE GENOMIC DNA]</scope>
    <source>
        <strain evidence="9">DSM 15103</strain>
    </source>
</reference>
<feature type="transmembrane region" description="Helical" evidence="6">
    <location>
        <begin position="68"/>
        <end position="87"/>
    </location>
</feature>
<gene>
    <name evidence="8" type="ORF">SAMN06265182_0790</name>
</gene>
<evidence type="ECO:0000256" key="1">
    <source>
        <dbReference type="ARBA" id="ARBA00004141"/>
    </source>
</evidence>
<keyword evidence="5 6" id="KW-0472">Membrane</keyword>
<feature type="transmembrane region" description="Helical" evidence="6">
    <location>
        <begin position="125"/>
        <end position="151"/>
    </location>
</feature>
<keyword evidence="4 6" id="KW-1133">Transmembrane helix</keyword>
<keyword evidence="2 6" id="KW-0812">Transmembrane</keyword>
<feature type="transmembrane region" description="Helical" evidence="6">
    <location>
        <begin position="6"/>
        <end position="24"/>
    </location>
</feature>
<feature type="transmembrane region" description="Helical" evidence="6">
    <location>
        <begin position="243"/>
        <end position="261"/>
    </location>
</feature>
<feature type="transmembrane region" description="Helical" evidence="6">
    <location>
        <begin position="185"/>
        <end position="205"/>
    </location>
</feature>
<comment type="subcellular location">
    <subcellularLocation>
        <location evidence="1">Membrane</location>
        <topology evidence="1">Multi-pass membrane protein</topology>
    </subcellularLocation>
</comment>
<evidence type="ECO:0000256" key="4">
    <source>
        <dbReference type="ARBA" id="ARBA00022989"/>
    </source>
</evidence>
<protein>
    <submittedName>
        <fullName evidence="8">ABC-type transport system involved in cytochrome c biogenesis, permease component</fullName>
    </submittedName>
</protein>
<dbReference type="GO" id="GO:0005886">
    <property type="term" value="C:plasma membrane"/>
    <property type="evidence" value="ECO:0007669"/>
    <property type="project" value="TreeGrafter"/>
</dbReference>
<dbReference type="AlphaFoldDB" id="A0A285NBB9"/>
<dbReference type="InterPro" id="IPR045062">
    <property type="entry name" value="Cyt_c_biogenesis_CcsA/CcmC"/>
</dbReference>
<dbReference type="OrthoDB" id="11886at2"/>
<feature type="transmembrane region" description="Helical" evidence="6">
    <location>
        <begin position="94"/>
        <end position="113"/>
    </location>
</feature>